<name>A0AAV4WPT4_CAEEX</name>
<sequence>MSGCDHTFHLSQKFPPSKILKHLCHSTSASRTLLKCLSFDISASTAIHCSRQNIPLSAAPTQQVTAFTLDLKPHGDTIEIRLFVSHPN</sequence>
<gene>
    <name evidence="1" type="ORF">CEXT_294901</name>
</gene>
<evidence type="ECO:0000313" key="2">
    <source>
        <dbReference type="Proteomes" id="UP001054945"/>
    </source>
</evidence>
<dbReference type="Proteomes" id="UP001054945">
    <property type="component" value="Unassembled WGS sequence"/>
</dbReference>
<dbReference type="AlphaFoldDB" id="A0AAV4WPT4"/>
<proteinExistence type="predicted"/>
<dbReference type="EMBL" id="BPLR01016523">
    <property type="protein sequence ID" value="GIY84506.1"/>
    <property type="molecule type" value="Genomic_DNA"/>
</dbReference>
<protein>
    <submittedName>
        <fullName evidence="1">Uncharacterized protein</fullName>
    </submittedName>
</protein>
<evidence type="ECO:0000313" key="1">
    <source>
        <dbReference type="EMBL" id="GIY84506.1"/>
    </source>
</evidence>
<reference evidence="1 2" key="1">
    <citation type="submission" date="2021-06" db="EMBL/GenBank/DDBJ databases">
        <title>Caerostris extrusa draft genome.</title>
        <authorList>
            <person name="Kono N."/>
            <person name="Arakawa K."/>
        </authorList>
    </citation>
    <scope>NUCLEOTIDE SEQUENCE [LARGE SCALE GENOMIC DNA]</scope>
</reference>
<comment type="caution">
    <text evidence="1">The sequence shown here is derived from an EMBL/GenBank/DDBJ whole genome shotgun (WGS) entry which is preliminary data.</text>
</comment>
<keyword evidence="2" id="KW-1185">Reference proteome</keyword>
<accession>A0AAV4WPT4</accession>
<organism evidence="1 2">
    <name type="scientific">Caerostris extrusa</name>
    <name type="common">Bark spider</name>
    <name type="synonym">Caerostris bankana</name>
    <dbReference type="NCBI Taxonomy" id="172846"/>
    <lineage>
        <taxon>Eukaryota</taxon>
        <taxon>Metazoa</taxon>
        <taxon>Ecdysozoa</taxon>
        <taxon>Arthropoda</taxon>
        <taxon>Chelicerata</taxon>
        <taxon>Arachnida</taxon>
        <taxon>Araneae</taxon>
        <taxon>Araneomorphae</taxon>
        <taxon>Entelegynae</taxon>
        <taxon>Araneoidea</taxon>
        <taxon>Araneidae</taxon>
        <taxon>Caerostris</taxon>
    </lineage>
</organism>